<feature type="domain" description="Fatty acid desaturase" evidence="2">
    <location>
        <begin position="142"/>
        <end position="240"/>
    </location>
</feature>
<accession>A0A1I7IYL0</accession>
<dbReference type="STRING" id="463301.SAMN04487955_108154"/>
<evidence type="ECO:0000256" key="1">
    <source>
        <dbReference type="SAM" id="Phobius"/>
    </source>
</evidence>
<dbReference type="AlphaFoldDB" id="A0A1I7IYL0"/>
<sequence>MTDGGRVMNAGAGTGVLLALLVLGSWAVVHVLAVFQLPLQGYGLVLAPVVIAVQCWLYVGLFIVAHDCMHGSLAPGNPRLNRRLGALCLWLYAAFPWQELRAAHFDHHRYVGTADDPDFDAAHPTAFLPWYVHFMRRYAGWRQPVFFGTVMGSYVLILGVPPANALLFIALPALLSSMQLFYFGTYRPHRHEATPFADRHHSRSSGYSWLLSLLSCFHFGYHHAHHLHPGVPWWQLPRVQGRTEA</sequence>
<keyword evidence="4" id="KW-1185">Reference proteome</keyword>
<protein>
    <submittedName>
        <fullName evidence="3">Beta-carotene ketolase (CrtW type)</fullName>
    </submittedName>
</protein>
<feature type="transmembrane region" description="Helical" evidence="1">
    <location>
        <begin position="144"/>
        <end position="160"/>
    </location>
</feature>
<keyword evidence="1" id="KW-0472">Membrane</keyword>
<evidence type="ECO:0000313" key="3">
    <source>
        <dbReference type="EMBL" id="SFU77984.1"/>
    </source>
</evidence>
<reference evidence="4" key="1">
    <citation type="submission" date="2016-10" db="EMBL/GenBank/DDBJ databases">
        <authorList>
            <person name="Varghese N."/>
            <person name="Submissions S."/>
        </authorList>
    </citation>
    <scope>NUCLEOTIDE SEQUENCE [LARGE SCALE GENOMIC DNA]</scope>
    <source>
        <strain evidence="4">CGMCC 1.6981</strain>
    </source>
</reference>
<organism evidence="3 4">
    <name type="scientific">Halomonas korlensis</name>
    <dbReference type="NCBI Taxonomy" id="463301"/>
    <lineage>
        <taxon>Bacteria</taxon>
        <taxon>Pseudomonadati</taxon>
        <taxon>Pseudomonadota</taxon>
        <taxon>Gammaproteobacteria</taxon>
        <taxon>Oceanospirillales</taxon>
        <taxon>Halomonadaceae</taxon>
        <taxon>Halomonas</taxon>
    </lineage>
</organism>
<dbReference type="GO" id="GO:0006629">
    <property type="term" value="P:lipid metabolic process"/>
    <property type="evidence" value="ECO:0007669"/>
    <property type="project" value="InterPro"/>
</dbReference>
<evidence type="ECO:0000313" key="4">
    <source>
        <dbReference type="Proteomes" id="UP000198693"/>
    </source>
</evidence>
<keyword evidence="1" id="KW-1133">Transmembrane helix</keyword>
<name>A0A1I7IYL0_9GAMM</name>
<evidence type="ECO:0000259" key="2">
    <source>
        <dbReference type="Pfam" id="PF00487"/>
    </source>
</evidence>
<gene>
    <name evidence="3" type="ORF">SAMN04487955_108154</name>
</gene>
<keyword evidence="1" id="KW-0812">Transmembrane</keyword>
<feature type="transmembrane region" description="Helical" evidence="1">
    <location>
        <begin position="41"/>
        <end position="64"/>
    </location>
</feature>
<feature type="transmembrane region" description="Helical" evidence="1">
    <location>
        <begin position="12"/>
        <end position="35"/>
    </location>
</feature>
<dbReference type="Proteomes" id="UP000198693">
    <property type="component" value="Unassembled WGS sequence"/>
</dbReference>
<proteinExistence type="predicted"/>
<feature type="transmembrane region" description="Helical" evidence="1">
    <location>
        <begin position="166"/>
        <end position="185"/>
    </location>
</feature>
<dbReference type="InterPro" id="IPR005804">
    <property type="entry name" value="FA_desaturase_dom"/>
</dbReference>
<dbReference type="Pfam" id="PF00487">
    <property type="entry name" value="FA_desaturase"/>
    <property type="match status" value="1"/>
</dbReference>
<dbReference type="EMBL" id="FPBP01000008">
    <property type="protein sequence ID" value="SFU77984.1"/>
    <property type="molecule type" value="Genomic_DNA"/>
</dbReference>